<keyword evidence="2" id="KW-0472">Membrane</keyword>
<protein>
    <submittedName>
        <fullName evidence="4">DUF2510 domain-containing protein</fullName>
    </submittedName>
</protein>
<dbReference type="InterPro" id="IPR018929">
    <property type="entry name" value="DUF2510"/>
</dbReference>
<feature type="compositionally biased region" description="Low complexity" evidence="1">
    <location>
        <begin position="33"/>
        <end position="58"/>
    </location>
</feature>
<gene>
    <name evidence="4" type="ORF">NP095_12175</name>
</gene>
<organism evidence="4 5">
    <name type="scientific">Aeromicrobium duanguangcaii</name>
    <dbReference type="NCBI Taxonomy" id="2968086"/>
    <lineage>
        <taxon>Bacteria</taxon>
        <taxon>Bacillati</taxon>
        <taxon>Actinomycetota</taxon>
        <taxon>Actinomycetes</taxon>
        <taxon>Propionibacteriales</taxon>
        <taxon>Nocardioidaceae</taxon>
        <taxon>Aeromicrobium</taxon>
    </lineage>
</organism>
<reference evidence="4 5" key="1">
    <citation type="submission" date="2022-07" db="EMBL/GenBank/DDBJ databases">
        <title>Novel species in genus Aeromicrobium.</title>
        <authorList>
            <person name="Ye L."/>
        </authorList>
    </citation>
    <scope>NUCLEOTIDE SEQUENCE [LARGE SCALE GENOMIC DNA]</scope>
    <source>
        <strain evidence="5">zg-Y50</strain>
    </source>
</reference>
<dbReference type="Pfam" id="PF10708">
    <property type="entry name" value="DUF2510"/>
    <property type="match status" value="1"/>
</dbReference>
<proteinExistence type="predicted"/>
<name>A0ABY5KBV7_9ACTN</name>
<evidence type="ECO:0000313" key="5">
    <source>
        <dbReference type="Proteomes" id="UP001315860"/>
    </source>
</evidence>
<keyword evidence="2" id="KW-1133">Transmembrane helix</keyword>
<evidence type="ECO:0000256" key="2">
    <source>
        <dbReference type="SAM" id="Phobius"/>
    </source>
</evidence>
<dbReference type="Proteomes" id="UP001315860">
    <property type="component" value="Chromosome"/>
</dbReference>
<evidence type="ECO:0000313" key="4">
    <source>
        <dbReference type="EMBL" id="UUI67951.1"/>
    </source>
</evidence>
<dbReference type="EMBL" id="CP101990">
    <property type="protein sequence ID" value="UUI67951.1"/>
    <property type="molecule type" value="Genomic_DNA"/>
</dbReference>
<keyword evidence="2" id="KW-0812">Transmembrane</keyword>
<accession>A0ABY5KBV7</accession>
<keyword evidence="5" id="KW-1185">Reference proteome</keyword>
<feature type="domain" description="DUF2510" evidence="3">
    <location>
        <begin position="10"/>
        <end position="40"/>
    </location>
</feature>
<feature type="region of interest" description="Disordered" evidence="1">
    <location>
        <begin position="1"/>
        <end position="59"/>
    </location>
</feature>
<feature type="transmembrane region" description="Helical" evidence="2">
    <location>
        <begin position="72"/>
        <end position="96"/>
    </location>
</feature>
<dbReference type="RefSeq" id="WP_232418631.1">
    <property type="nucleotide sequence ID" value="NZ_CP101990.1"/>
</dbReference>
<sequence>MDAPRPITPPGWYDDGHGQLRWWDGSQWTQHTAPLAQQAPPQQQAPQPAAQPAQAPRPTGDLVAVKRSKLAWILPLVLLAAALIGSLSAVAVWSAAGGDAEPLERTYAAYARAEVTKDCATLQATTTASFRDDLTDGPFTCAEWASQRPAAPGSAKWGARLGPIGVLIVEQRYSGFLDDEESMNGSTLTTYTFIREGGRWKLDDGDGDD</sequence>
<evidence type="ECO:0000259" key="3">
    <source>
        <dbReference type="Pfam" id="PF10708"/>
    </source>
</evidence>
<evidence type="ECO:0000256" key="1">
    <source>
        <dbReference type="SAM" id="MobiDB-lite"/>
    </source>
</evidence>